<proteinExistence type="predicted"/>
<feature type="transmembrane region" description="Helical" evidence="2">
    <location>
        <begin position="20"/>
        <end position="39"/>
    </location>
</feature>
<keyword evidence="2" id="KW-0472">Membrane</keyword>
<keyword evidence="2" id="KW-1133">Transmembrane helix</keyword>
<evidence type="ECO:0000256" key="1">
    <source>
        <dbReference type="SAM" id="MobiDB-lite"/>
    </source>
</evidence>
<accession>A0ABY1VMR3</accession>
<feature type="region of interest" description="Disordered" evidence="1">
    <location>
        <begin position="46"/>
        <end position="108"/>
    </location>
</feature>
<gene>
    <name evidence="3" type="ORF">NCTC11535_01063</name>
</gene>
<evidence type="ECO:0000313" key="4">
    <source>
        <dbReference type="Proteomes" id="UP000250006"/>
    </source>
</evidence>
<reference evidence="3 4" key="1">
    <citation type="submission" date="2018-06" db="EMBL/GenBank/DDBJ databases">
        <authorList>
            <consortium name="Pathogen Informatics"/>
            <person name="Doyle S."/>
        </authorList>
    </citation>
    <scope>NUCLEOTIDE SEQUENCE [LARGE SCALE GENOMIC DNA]</scope>
    <source>
        <strain evidence="3 4">NCTC11535</strain>
    </source>
</reference>
<keyword evidence="2" id="KW-0812">Transmembrane</keyword>
<sequence length="108" mass="10793">MTTTKEHTLGVSRLPRWSTWAMTAAVAIAVAAVPLLATVDAKAQETTSPAVSVQTGNGTCDGTCNGTGKGYGPGDGTGNRCGRGDGTGNRVCDGTGAGRGGRHARHGH</sequence>
<dbReference type="RefSeq" id="WP_111836331.1">
    <property type="nucleotide sequence ID" value="NZ_UAPQ01000006.1"/>
</dbReference>
<keyword evidence="4" id="KW-1185">Reference proteome</keyword>
<name>A0ABY1VMR3_9ACTO</name>
<dbReference type="EMBL" id="UAPQ01000006">
    <property type="protein sequence ID" value="SPT53399.1"/>
    <property type="molecule type" value="Genomic_DNA"/>
</dbReference>
<comment type="caution">
    <text evidence="3">The sequence shown here is derived from an EMBL/GenBank/DDBJ whole genome shotgun (WGS) entry which is preliminary data.</text>
</comment>
<feature type="compositionally biased region" description="Low complexity" evidence="1">
    <location>
        <begin position="55"/>
        <end position="64"/>
    </location>
</feature>
<organism evidence="3 4">
    <name type="scientific">Actinomyces bovis</name>
    <dbReference type="NCBI Taxonomy" id="1658"/>
    <lineage>
        <taxon>Bacteria</taxon>
        <taxon>Bacillati</taxon>
        <taxon>Actinomycetota</taxon>
        <taxon>Actinomycetes</taxon>
        <taxon>Actinomycetales</taxon>
        <taxon>Actinomycetaceae</taxon>
        <taxon>Actinomyces</taxon>
    </lineage>
</organism>
<evidence type="ECO:0000256" key="2">
    <source>
        <dbReference type="SAM" id="Phobius"/>
    </source>
</evidence>
<dbReference type="Proteomes" id="UP000250006">
    <property type="component" value="Unassembled WGS sequence"/>
</dbReference>
<protein>
    <submittedName>
        <fullName evidence="3">Uncharacterized protein</fullName>
    </submittedName>
</protein>
<evidence type="ECO:0000313" key="3">
    <source>
        <dbReference type="EMBL" id="SPT53399.1"/>
    </source>
</evidence>
<feature type="compositionally biased region" description="Gly residues" evidence="1">
    <location>
        <begin position="65"/>
        <end position="87"/>
    </location>
</feature>